<accession>K1X0F5</accession>
<dbReference type="EMBL" id="JH921433">
    <property type="protein sequence ID" value="EKD18467.1"/>
    <property type="molecule type" value="Genomic_DNA"/>
</dbReference>
<dbReference type="OrthoDB" id="3551999at2759"/>
<protein>
    <submittedName>
        <fullName evidence="2">Uncharacterized protein</fullName>
    </submittedName>
</protein>
<dbReference type="KEGG" id="mbe:MBM_03460"/>
<organism evidence="2 3">
    <name type="scientific">Marssonina brunnea f. sp. multigermtubi (strain MB_m1)</name>
    <name type="common">Marssonina leaf spot fungus</name>
    <dbReference type="NCBI Taxonomy" id="1072389"/>
    <lineage>
        <taxon>Eukaryota</taxon>
        <taxon>Fungi</taxon>
        <taxon>Dikarya</taxon>
        <taxon>Ascomycota</taxon>
        <taxon>Pezizomycotina</taxon>
        <taxon>Leotiomycetes</taxon>
        <taxon>Helotiales</taxon>
        <taxon>Drepanopezizaceae</taxon>
        <taxon>Drepanopeziza</taxon>
    </lineage>
</organism>
<dbReference type="Proteomes" id="UP000006753">
    <property type="component" value="Unassembled WGS sequence"/>
</dbReference>
<proteinExistence type="predicted"/>
<dbReference type="InParanoid" id="K1X0F5"/>
<dbReference type="RefSeq" id="XP_007291349.1">
    <property type="nucleotide sequence ID" value="XM_007291287.1"/>
</dbReference>
<name>K1X0F5_MARBU</name>
<feature type="region of interest" description="Disordered" evidence="1">
    <location>
        <begin position="1"/>
        <end position="31"/>
    </location>
</feature>
<feature type="compositionally biased region" description="Low complexity" evidence="1">
    <location>
        <begin position="245"/>
        <end position="259"/>
    </location>
</feature>
<evidence type="ECO:0000313" key="2">
    <source>
        <dbReference type="EMBL" id="EKD18467.1"/>
    </source>
</evidence>
<keyword evidence="3" id="KW-1185">Reference proteome</keyword>
<evidence type="ECO:0000256" key="1">
    <source>
        <dbReference type="SAM" id="MobiDB-lite"/>
    </source>
</evidence>
<dbReference type="HOGENOM" id="CLU_1073924_0_0_1"/>
<gene>
    <name evidence="2" type="ORF">MBM_03460</name>
</gene>
<feature type="region of interest" description="Disordered" evidence="1">
    <location>
        <begin position="68"/>
        <end position="259"/>
    </location>
</feature>
<dbReference type="GeneID" id="18759395"/>
<evidence type="ECO:0000313" key="3">
    <source>
        <dbReference type="Proteomes" id="UP000006753"/>
    </source>
</evidence>
<sequence length="259" mass="29272">MALQERYPPAEQTRRPMFAPNPYPERDPRWRGPALMDVDAAGLNAQRDEVYRDARHWSLNYESSYQVGSSADAPASDRHECSPSMLSNAPFYVPRSPPAVSPRPQYHHRGSDVRAGFNIDPARGYEYRGPVQYHGYQPPFASEPQYIAAPMPIYDSPTRWSDRLPSPERPPPQYMPGPSFRERERAGPTPPRDAPRPPPPAQRSYSQARHRRNVPSSRRNPYPPPSHGRFSGAARYGGGKRRGNNQRNRNSSGRKSSGS</sequence>
<reference evidence="2 3" key="1">
    <citation type="journal article" date="2012" name="BMC Genomics">
        <title>Sequencing the genome of Marssonina brunnea reveals fungus-poplar co-evolution.</title>
        <authorList>
            <person name="Zhu S."/>
            <person name="Cao Y.-Z."/>
            <person name="Jiang C."/>
            <person name="Tan B.-Y."/>
            <person name="Wang Z."/>
            <person name="Feng S."/>
            <person name="Zhang L."/>
            <person name="Su X.-H."/>
            <person name="Brejova B."/>
            <person name="Vinar T."/>
            <person name="Xu M."/>
            <person name="Wang M.-X."/>
            <person name="Zhang S.-G."/>
            <person name="Huang M.-R."/>
            <person name="Wu R."/>
            <person name="Zhou Y."/>
        </authorList>
    </citation>
    <scope>NUCLEOTIDE SEQUENCE [LARGE SCALE GENOMIC DNA]</scope>
    <source>
        <strain evidence="2 3">MB_m1</strain>
    </source>
</reference>
<dbReference type="AlphaFoldDB" id="K1X0F5"/>
<feature type="compositionally biased region" description="Pro residues" evidence="1">
    <location>
        <begin position="188"/>
        <end position="201"/>
    </location>
</feature>